<dbReference type="Pfam" id="PF25888">
    <property type="entry name" value="WHD_DnaB"/>
    <property type="match status" value="1"/>
</dbReference>
<dbReference type="OMA" id="APILCSE"/>
<dbReference type="EMBL" id="CP033021">
    <property type="protein sequence ID" value="AYN65563.1"/>
    <property type="molecule type" value="Genomic_DNA"/>
</dbReference>
<dbReference type="RefSeq" id="WP_012855685.1">
    <property type="nucleotide sequence ID" value="NZ_CP033021.1"/>
</dbReference>
<dbReference type="InterPro" id="IPR058660">
    <property type="entry name" value="WHD_DnaB"/>
</dbReference>
<evidence type="ECO:0000313" key="4">
    <source>
        <dbReference type="EMBL" id="AYN65563.1"/>
    </source>
</evidence>
<dbReference type="OrthoDB" id="395744at2"/>
<dbReference type="Proteomes" id="UP000029712">
    <property type="component" value="Chromosome"/>
</dbReference>
<keyword evidence="2" id="KW-0472">Membrane</keyword>
<feature type="domain" description="Replicative helicase loading/DNA remodeling protein DnaB N-terminal winged helix" evidence="3">
    <location>
        <begin position="4"/>
        <end position="200"/>
    </location>
</feature>
<keyword evidence="2" id="KW-0812">Transmembrane</keyword>
<keyword evidence="1" id="KW-0175">Coiled coil</keyword>
<protein>
    <recommendedName>
        <fullName evidence="3">Replicative helicase loading/DNA remodeling protein DnaB N-terminal winged helix domain-containing protein</fullName>
    </recommendedName>
</protein>
<sequence length="301" mass="35854">MVENFFIESEREITQNDFKNLVIFYAPILGHSSIFLYQFLYNLKNIYTKNKLFNFSEIKDILLLNEQEFEECRSKLEALSLLKSYLNKDGVYIFSLNAPLNANEISNNKIISNMLIKLITKSRYEELLKLNANYQFDKTTINDVSKKFYEVFNLENVIDLNIKNEQLNFNSITLDELKDKIEPEQFISQYTKTNLSFSQNEMIRKLKRMKFNNFSINAFIYYSIKINHSVVCKYIEKIAEDFSHRNLYDAERIDQELENVYLIKQNANKELKNIKKNEDESVTREDLNCFLDLANEHDWTN</sequence>
<name>A0A454CAG2_METHO</name>
<gene>
    <name evidence="4" type="ORF">KN71_002600</name>
</gene>
<evidence type="ECO:0000256" key="1">
    <source>
        <dbReference type="SAM" id="Coils"/>
    </source>
</evidence>
<feature type="transmembrane region" description="Helical" evidence="2">
    <location>
        <begin position="21"/>
        <end position="41"/>
    </location>
</feature>
<accession>A0A454CAG2</accession>
<keyword evidence="2" id="KW-1133">Transmembrane helix</keyword>
<dbReference type="AlphaFoldDB" id="A0A454CAG2"/>
<feature type="coiled-coil region" evidence="1">
    <location>
        <begin position="250"/>
        <end position="284"/>
    </location>
</feature>
<proteinExistence type="predicted"/>
<reference evidence="4 5" key="2">
    <citation type="submission" date="2018-10" db="EMBL/GenBank/DDBJ databases">
        <title>Detection and isolation of Mycoplasma hominis as a predominant microorganism from pelvic cavity of patient with salpingitis and tubo-ovarian abscess.</title>
        <authorList>
            <person name="Guschin A.E."/>
            <person name="Khayrullina G.A."/>
            <person name="Rakovskaya I.V."/>
            <person name="Shelenkov A.A."/>
            <person name="Shagin D.A."/>
        </authorList>
    </citation>
    <scope>NUCLEOTIDE SEQUENCE [LARGE SCALE GENOMIC DNA]</scope>
    <source>
        <strain evidence="5">TOA</strain>
    </source>
</reference>
<organism evidence="4 5">
    <name type="scientific">Metamycoplasma hominis</name>
    <name type="common">Mycoplasma hominis</name>
    <dbReference type="NCBI Taxonomy" id="2098"/>
    <lineage>
        <taxon>Bacteria</taxon>
        <taxon>Bacillati</taxon>
        <taxon>Mycoplasmatota</taxon>
        <taxon>Mycoplasmoidales</taxon>
        <taxon>Metamycoplasmataceae</taxon>
        <taxon>Metamycoplasma</taxon>
    </lineage>
</organism>
<evidence type="ECO:0000313" key="5">
    <source>
        <dbReference type="Proteomes" id="UP000029712"/>
    </source>
</evidence>
<evidence type="ECO:0000256" key="2">
    <source>
        <dbReference type="SAM" id="Phobius"/>
    </source>
</evidence>
<evidence type="ECO:0000259" key="3">
    <source>
        <dbReference type="Pfam" id="PF25888"/>
    </source>
</evidence>
<reference evidence="4 5" key="1">
    <citation type="submission" date="2014-08" db="EMBL/GenBank/DDBJ databases">
        <authorList>
            <person name="Kuleshov K."/>
            <person name="Dedkov V."/>
            <person name="Markelov M."/>
            <person name="Pimkina E."/>
        </authorList>
    </citation>
    <scope>NUCLEOTIDE SEQUENCE [LARGE SCALE GENOMIC DNA]</scope>
    <source>
        <strain evidence="5">TOA</strain>
    </source>
</reference>